<keyword evidence="2" id="KW-0732">Signal</keyword>
<gene>
    <name evidence="3" type="ORF">IRJ18_11610</name>
</gene>
<reference evidence="3 4" key="1">
    <citation type="submission" date="2020-10" db="EMBL/GenBank/DDBJ databases">
        <title>Mucilaginibacter mali sp. nov., isolated from rhizosphere soil of apple orchard.</title>
        <authorList>
            <person name="Lee J.-S."/>
            <person name="Kim H.S."/>
            <person name="Kim J.-S."/>
        </authorList>
    </citation>
    <scope>NUCLEOTIDE SEQUENCE [LARGE SCALE GENOMIC DNA]</scope>
    <source>
        <strain evidence="3 4">KCTC 23157</strain>
    </source>
</reference>
<dbReference type="EMBL" id="JADFFM010000001">
    <property type="protein sequence ID" value="MBE9667009.1"/>
    <property type="molecule type" value="Genomic_DNA"/>
</dbReference>
<evidence type="ECO:0000256" key="2">
    <source>
        <dbReference type="SAM" id="SignalP"/>
    </source>
</evidence>
<feature type="signal peptide" evidence="2">
    <location>
        <begin position="1"/>
        <end position="21"/>
    </location>
</feature>
<evidence type="ECO:0000313" key="3">
    <source>
        <dbReference type="EMBL" id="MBE9667009.1"/>
    </source>
</evidence>
<proteinExistence type="predicted"/>
<sequence length="74" mass="7482">MKKLILALAVIFGVIAFSSCTKENVQPTASLKAKTLASGDKGTLSQADFTTDDSSTTIASGDKGTLSQADGSGN</sequence>
<keyword evidence="4" id="KW-1185">Reference proteome</keyword>
<comment type="caution">
    <text evidence="3">The sequence shown here is derived from an EMBL/GenBank/DDBJ whole genome shotgun (WGS) entry which is preliminary data.</text>
</comment>
<evidence type="ECO:0000256" key="1">
    <source>
        <dbReference type="SAM" id="MobiDB-lite"/>
    </source>
</evidence>
<protein>
    <submittedName>
        <fullName evidence="3">Uncharacterized protein</fullName>
    </submittedName>
</protein>
<feature type="chain" id="PRO_5045756085" evidence="2">
    <location>
        <begin position="22"/>
        <end position="74"/>
    </location>
</feature>
<dbReference type="Proteomes" id="UP000632774">
    <property type="component" value="Unassembled WGS sequence"/>
</dbReference>
<evidence type="ECO:0000313" key="4">
    <source>
        <dbReference type="Proteomes" id="UP000632774"/>
    </source>
</evidence>
<organism evidence="3 4">
    <name type="scientific">Mucilaginibacter boryungensis</name>
    <dbReference type="NCBI Taxonomy" id="768480"/>
    <lineage>
        <taxon>Bacteria</taxon>
        <taxon>Pseudomonadati</taxon>
        <taxon>Bacteroidota</taxon>
        <taxon>Sphingobacteriia</taxon>
        <taxon>Sphingobacteriales</taxon>
        <taxon>Sphingobacteriaceae</taxon>
        <taxon>Mucilaginibacter</taxon>
    </lineage>
</organism>
<dbReference type="PROSITE" id="PS51257">
    <property type="entry name" value="PROKAR_LIPOPROTEIN"/>
    <property type="match status" value="1"/>
</dbReference>
<name>A0ABR9XIZ0_9SPHI</name>
<feature type="region of interest" description="Disordered" evidence="1">
    <location>
        <begin position="52"/>
        <end position="74"/>
    </location>
</feature>
<dbReference type="RefSeq" id="WP_194106366.1">
    <property type="nucleotide sequence ID" value="NZ_JADFFM010000001.1"/>
</dbReference>
<accession>A0ABR9XIZ0</accession>